<dbReference type="GO" id="GO:0000175">
    <property type="term" value="F:3'-5'-RNA exonuclease activity"/>
    <property type="evidence" value="ECO:0007669"/>
    <property type="project" value="InterPro"/>
</dbReference>
<organism evidence="5 6">
    <name type="scientific">Allorhodopirellula heiligendammensis</name>
    <dbReference type="NCBI Taxonomy" id="2714739"/>
    <lineage>
        <taxon>Bacteria</taxon>
        <taxon>Pseudomonadati</taxon>
        <taxon>Planctomycetota</taxon>
        <taxon>Planctomycetia</taxon>
        <taxon>Pirellulales</taxon>
        <taxon>Pirellulaceae</taxon>
        <taxon>Allorhodopirellula</taxon>
    </lineage>
</organism>
<reference evidence="5 6" key="1">
    <citation type="journal article" date="2020" name="Antonie Van Leeuwenhoek">
        <title>Rhodopirellula heiligendammensis sp. nov., Rhodopirellula pilleata sp. nov., and Rhodopirellula solitaria sp. nov. isolated from natural or artificial marine surfaces in Northern Germany and California, USA, and emended description of the genus Rhodopirellula.</title>
        <authorList>
            <person name="Kallscheuer N."/>
            <person name="Wiegand S."/>
            <person name="Jogler M."/>
            <person name="Boedeker C."/>
            <person name="Peeters S.H."/>
            <person name="Rast P."/>
            <person name="Heuer A."/>
            <person name="Jetten M.S.M."/>
            <person name="Rohde M."/>
            <person name="Jogler C."/>
        </authorList>
    </citation>
    <scope>NUCLEOTIDE SEQUENCE [LARGE SCALE GENOMIC DNA]</scope>
    <source>
        <strain evidence="5 6">Poly21</strain>
    </source>
</reference>
<evidence type="ECO:0000256" key="3">
    <source>
        <dbReference type="ARBA" id="ARBA00022839"/>
    </source>
</evidence>
<dbReference type="Gene3D" id="3.30.420.10">
    <property type="entry name" value="Ribonuclease H-like superfamily/Ribonuclease H"/>
    <property type="match status" value="1"/>
</dbReference>
<evidence type="ECO:0000313" key="6">
    <source>
        <dbReference type="Proteomes" id="UP000319908"/>
    </source>
</evidence>
<dbReference type="GO" id="GO:0003676">
    <property type="term" value="F:nucleic acid binding"/>
    <property type="evidence" value="ECO:0007669"/>
    <property type="project" value="InterPro"/>
</dbReference>
<gene>
    <name evidence="5" type="ORF">Poly21_00320</name>
</gene>
<name>A0A5C6C2K2_9BACT</name>
<evidence type="ECO:0000313" key="5">
    <source>
        <dbReference type="EMBL" id="TWU17881.1"/>
    </source>
</evidence>
<dbReference type="InterPro" id="IPR036397">
    <property type="entry name" value="RNaseH_sf"/>
</dbReference>
<dbReference type="InterPro" id="IPR012337">
    <property type="entry name" value="RNaseH-like_sf"/>
</dbReference>
<evidence type="ECO:0000256" key="1">
    <source>
        <dbReference type="ARBA" id="ARBA00022722"/>
    </source>
</evidence>
<evidence type="ECO:0000256" key="2">
    <source>
        <dbReference type="ARBA" id="ARBA00022801"/>
    </source>
</evidence>
<dbReference type="RefSeq" id="WP_146404797.1">
    <property type="nucleotide sequence ID" value="NZ_SJPU01000001.1"/>
</dbReference>
<accession>A0A5C6C2K2</accession>
<dbReference type="SUPFAM" id="SSF53098">
    <property type="entry name" value="Ribonuclease H-like"/>
    <property type="match status" value="1"/>
</dbReference>
<keyword evidence="1" id="KW-0540">Nuclease</keyword>
<dbReference type="AlphaFoldDB" id="A0A5C6C2K2"/>
<keyword evidence="6" id="KW-1185">Reference proteome</keyword>
<keyword evidence="2" id="KW-0378">Hydrolase</keyword>
<dbReference type="SMART" id="SM00479">
    <property type="entry name" value="EXOIII"/>
    <property type="match status" value="1"/>
</dbReference>
<proteinExistence type="predicted"/>
<comment type="caution">
    <text evidence="5">The sequence shown here is derived from an EMBL/GenBank/DDBJ whole genome shotgun (WGS) entry which is preliminary data.</text>
</comment>
<dbReference type="GO" id="GO:0006259">
    <property type="term" value="P:DNA metabolic process"/>
    <property type="evidence" value="ECO:0007669"/>
    <property type="project" value="UniProtKB-ARBA"/>
</dbReference>
<dbReference type="InterPro" id="IPR047201">
    <property type="entry name" value="ERI-1_3'hExo-like"/>
</dbReference>
<protein>
    <submittedName>
        <fullName evidence="5">Sporulation inhibitor KapD</fullName>
    </submittedName>
</protein>
<dbReference type="InterPro" id="IPR013520">
    <property type="entry name" value="Ribonucl_H"/>
</dbReference>
<feature type="domain" description="Exonuclease" evidence="4">
    <location>
        <begin position="7"/>
        <end position="184"/>
    </location>
</feature>
<dbReference type="CDD" id="cd06133">
    <property type="entry name" value="ERI-1_3'hExo_like"/>
    <property type="match status" value="1"/>
</dbReference>
<dbReference type="Proteomes" id="UP000319908">
    <property type="component" value="Unassembled WGS sequence"/>
</dbReference>
<dbReference type="OrthoDB" id="159416at2"/>
<evidence type="ECO:0000259" key="4">
    <source>
        <dbReference type="SMART" id="SM00479"/>
    </source>
</evidence>
<keyword evidence="3" id="KW-0269">Exonuclease</keyword>
<dbReference type="InterPro" id="IPR051274">
    <property type="entry name" value="3-5_Exoribonuclease"/>
</dbReference>
<sequence length="187" mass="20802">MARKLDQILVVDVESTCWDGPPPDGEESEIIEIGLCVVDVETLMRSSKHSILVKPDRSSISEFCRDLTTLRAEMFADAGSFGDACRQLKKEFAAKDRLLASWGDYDRRQFERCCHAANVGYPFGISHLNVKTHFAVSLGLPHEVGLDAACQRLGIEMEGTHHRGDDDAWNIAGVLCRLLRPNRSDGE</sequence>
<dbReference type="Pfam" id="PF00929">
    <property type="entry name" value="RNase_T"/>
    <property type="match status" value="1"/>
</dbReference>
<dbReference type="PANTHER" id="PTHR23044:SF61">
    <property type="entry name" value="3'-5' EXORIBONUCLEASE 1-RELATED"/>
    <property type="match status" value="1"/>
</dbReference>
<dbReference type="EMBL" id="SJPU01000001">
    <property type="protein sequence ID" value="TWU17881.1"/>
    <property type="molecule type" value="Genomic_DNA"/>
</dbReference>
<dbReference type="PANTHER" id="PTHR23044">
    <property type="entry name" value="3'-5' EXONUCLEASE ERI1-RELATED"/>
    <property type="match status" value="1"/>
</dbReference>